<keyword evidence="1" id="KW-1133">Transmembrane helix</keyword>
<dbReference type="GO" id="GO:0008237">
    <property type="term" value="F:metallopeptidase activity"/>
    <property type="evidence" value="ECO:0007669"/>
    <property type="project" value="InterPro"/>
</dbReference>
<dbReference type="Proteomes" id="UP000599391">
    <property type="component" value="Unassembled WGS sequence"/>
</dbReference>
<evidence type="ECO:0000313" key="3">
    <source>
        <dbReference type="Proteomes" id="UP000599391"/>
    </source>
</evidence>
<name>A0A8J7L6H8_9CYAN</name>
<dbReference type="Gene3D" id="3.40.390.10">
    <property type="entry name" value="Collagenase (Catalytic Domain)"/>
    <property type="match status" value="1"/>
</dbReference>
<proteinExistence type="predicted"/>
<organism evidence="2 3">
    <name type="scientific">Atlanticothrix silvestris CENA357</name>
    <dbReference type="NCBI Taxonomy" id="1725252"/>
    <lineage>
        <taxon>Bacteria</taxon>
        <taxon>Bacillati</taxon>
        <taxon>Cyanobacteriota</taxon>
        <taxon>Cyanophyceae</taxon>
        <taxon>Nostocales</taxon>
        <taxon>Nodulariaceae</taxon>
        <taxon>Atlanticothrix</taxon>
        <taxon>Atlanticothrix silvestris</taxon>
    </lineage>
</organism>
<dbReference type="AlphaFoldDB" id="A0A8J7L6H8"/>
<evidence type="ECO:0000256" key="1">
    <source>
        <dbReference type="SAM" id="Phobius"/>
    </source>
</evidence>
<sequence length="275" mass="30715">MGNKIQYPKPNTRKNLNTQRLLAVLALVIGTGLLIVFTNLQSIAVLTNTPEHNPDLKISLSTSLPSPKPHPLPPKLVHWQDSTNSGDYFSQVTTTKVGYLVWSQFPIRVYVETPQVVRSKQVQAWVNSVLQAVQEWNVYLPLIVVEQPEAADITILRKAPPLQAIPGSKITRARSAQTTYELYTNSNKILSHKFTILLSPSQIGNYLTAAARHELGHALGIWGHSPLQTDVLYFSQVRNSPPISLRDVNTLKRVYEQPTSLGWSLNLKDSLKSQV</sequence>
<dbReference type="EMBL" id="JAECZB010000097">
    <property type="protein sequence ID" value="MBH8555737.1"/>
    <property type="molecule type" value="Genomic_DNA"/>
</dbReference>
<reference evidence="2 3" key="1">
    <citation type="journal article" date="2021" name="Int. J. Syst. Evol. Microbiol.">
        <title>Amazonocrinis nigriterrae gen. nov., sp. nov., Atlanticothrix silvestris gen. nov., sp. nov. and Dendronalium phyllosphericum gen. nov., sp. nov., nostocacean cyanobacteria from Brazilian environments.</title>
        <authorList>
            <person name="Alvarenga D.O."/>
            <person name="Andreote A.P.D."/>
            <person name="Branco L.H.Z."/>
            <person name="Delbaje E."/>
            <person name="Cruz R.B."/>
            <person name="Varani A.M."/>
            <person name="Fiore M.F."/>
        </authorList>
    </citation>
    <scope>NUCLEOTIDE SEQUENCE [LARGE SCALE GENOMIC DNA]</scope>
    <source>
        <strain evidence="2 3">CENA357</strain>
    </source>
</reference>
<dbReference type="SUPFAM" id="SSF55486">
    <property type="entry name" value="Metalloproteases ('zincins'), catalytic domain"/>
    <property type="match status" value="1"/>
</dbReference>
<evidence type="ECO:0000313" key="2">
    <source>
        <dbReference type="EMBL" id="MBH8555737.1"/>
    </source>
</evidence>
<accession>A0A8J7L6H8</accession>
<keyword evidence="3" id="KW-1185">Reference proteome</keyword>
<gene>
    <name evidence="2" type="ORF">I8751_26005</name>
</gene>
<dbReference type="CDD" id="cd04279">
    <property type="entry name" value="ZnMc_MMP_like_1"/>
    <property type="match status" value="1"/>
</dbReference>
<keyword evidence="1" id="KW-0472">Membrane</keyword>
<protein>
    <submittedName>
        <fullName evidence="2">Peptidase</fullName>
    </submittedName>
</protein>
<keyword evidence="1" id="KW-0812">Transmembrane</keyword>
<feature type="transmembrane region" description="Helical" evidence="1">
    <location>
        <begin position="21"/>
        <end position="40"/>
    </location>
</feature>
<comment type="caution">
    <text evidence="2">The sequence shown here is derived from an EMBL/GenBank/DDBJ whole genome shotgun (WGS) entry which is preliminary data.</text>
</comment>
<dbReference type="RefSeq" id="WP_214441942.1">
    <property type="nucleotide sequence ID" value="NZ_JAECZB010000097.1"/>
</dbReference>
<dbReference type="InterPro" id="IPR024079">
    <property type="entry name" value="MetalloPept_cat_dom_sf"/>
</dbReference>